<dbReference type="SUPFAM" id="SSF51120">
    <property type="entry name" value="beta-Roll"/>
    <property type="match status" value="1"/>
</dbReference>
<comment type="caution">
    <text evidence="1">The sequence shown here is derived from an EMBL/GenBank/DDBJ whole genome shotgun (WGS) entry which is preliminary data.</text>
</comment>
<proteinExistence type="predicted"/>
<dbReference type="Gene3D" id="2.150.10.10">
    <property type="entry name" value="Serralysin-like metalloprotease, C-terminal"/>
    <property type="match status" value="1"/>
</dbReference>
<accession>A0ABQ5KYD7</accession>
<organism evidence="1 2">
    <name type="scientific">Aduncisulcus paluster</name>
    <dbReference type="NCBI Taxonomy" id="2918883"/>
    <lineage>
        <taxon>Eukaryota</taxon>
        <taxon>Metamonada</taxon>
        <taxon>Carpediemonas-like organisms</taxon>
        <taxon>Aduncisulcus</taxon>
    </lineage>
</organism>
<dbReference type="InterPro" id="IPR001343">
    <property type="entry name" value="Hemolysn_Ca-bd"/>
</dbReference>
<dbReference type="EMBL" id="BQXS01004157">
    <property type="protein sequence ID" value="GKT36459.1"/>
    <property type="molecule type" value="Genomic_DNA"/>
</dbReference>
<protein>
    <submittedName>
        <fullName evidence="1">Uncharacterized protein</fullName>
    </submittedName>
</protein>
<dbReference type="PRINTS" id="PR00313">
    <property type="entry name" value="CABNDNGRPT"/>
</dbReference>
<name>A0ABQ5KYD7_9EUKA</name>
<evidence type="ECO:0000313" key="1">
    <source>
        <dbReference type="EMBL" id="GKT36459.1"/>
    </source>
</evidence>
<dbReference type="Pfam" id="PF00353">
    <property type="entry name" value="HemolysinCabind"/>
    <property type="match status" value="1"/>
</dbReference>
<reference evidence="1" key="1">
    <citation type="submission" date="2022-03" db="EMBL/GenBank/DDBJ databases">
        <title>Draft genome sequence of Aduncisulcus paluster, a free-living microaerophilic Fornicata.</title>
        <authorList>
            <person name="Yuyama I."/>
            <person name="Kume K."/>
            <person name="Tamura T."/>
            <person name="Inagaki Y."/>
            <person name="Hashimoto T."/>
        </authorList>
    </citation>
    <scope>NUCLEOTIDE SEQUENCE</scope>
    <source>
        <strain evidence="1">NY0171</strain>
    </source>
</reference>
<feature type="non-terminal residue" evidence="1">
    <location>
        <position position="1"/>
    </location>
</feature>
<dbReference type="Proteomes" id="UP001057375">
    <property type="component" value="Unassembled WGS sequence"/>
</dbReference>
<sequence>SVDGKYYKAVTDMTNVDLNTQDYTDTGIWTEYNVGVTANMIGGSVTGGLGVTSIFQIEHLKGTTYRDTLGGDSANNSLDGYTGDDILYGHGGADYLVGGEGDDTLRGGSGSDQYDGGVGEDILDFNYPADLS</sequence>
<dbReference type="InterPro" id="IPR011049">
    <property type="entry name" value="Serralysin-like_metalloprot_C"/>
</dbReference>
<evidence type="ECO:0000313" key="2">
    <source>
        <dbReference type="Proteomes" id="UP001057375"/>
    </source>
</evidence>
<dbReference type="InterPro" id="IPR018511">
    <property type="entry name" value="Hemolysin-typ_Ca-bd_CS"/>
</dbReference>
<feature type="non-terminal residue" evidence="1">
    <location>
        <position position="132"/>
    </location>
</feature>
<gene>
    <name evidence="1" type="ORF">ADUPG1_003168</name>
</gene>
<keyword evidence="2" id="KW-1185">Reference proteome</keyword>
<dbReference type="PROSITE" id="PS00330">
    <property type="entry name" value="HEMOLYSIN_CALCIUM"/>
    <property type="match status" value="2"/>
</dbReference>